<keyword evidence="2" id="KW-1185">Reference proteome</keyword>
<dbReference type="InParanoid" id="W4JTQ6"/>
<dbReference type="AlphaFoldDB" id="W4JTQ6"/>
<gene>
    <name evidence="1" type="ORF">HETIRDRAFT_422201</name>
</gene>
<dbReference type="Proteomes" id="UP000030671">
    <property type="component" value="Unassembled WGS sequence"/>
</dbReference>
<protein>
    <submittedName>
        <fullName evidence="1">Uncharacterized protein</fullName>
    </submittedName>
</protein>
<dbReference type="HOGENOM" id="CLU_2109363_0_0_1"/>
<dbReference type="RefSeq" id="XP_009551693.1">
    <property type="nucleotide sequence ID" value="XM_009553398.1"/>
</dbReference>
<reference evidence="1 2" key="1">
    <citation type="journal article" date="2012" name="New Phytol.">
        <title>Insight into trade-off between wood decay and parasitism from the genome of a fungal forest pathogen.</title>
        <authorList>
            <person name="Olson A."/>
            <person name="Aerts A."/>
            <person name="Asiegbu F."/>
            <person name="Belbahri L."/>
            <person name="Bouzid O."/>
            <person name="Broberg A."/>
            <person name="Canback B."/>
            <person name="Coutinho P.M."/>
            <person name="Cullen D."/>
            <person name="Dalman K."/>
            <person name="Deflorio G."/>
            <person name="van Diepen L.T."/>
            <person name="Dunand C."/>
            <person name="Duplessis S."/>
            <person name="Durling M."/>
            <person name="Gonthier P."/>
            <person name="Grimwood J."/>
            <person name="Fossdal C.G."/>
            <person name="Hansson D."/>
            <person name="Henrissat B."/>
            <person name="Hietala A."/>
            <person name="Himmelstrand K."/>
            <person name="Hoffmeister D."/>
            <person name="Hogberg N."/>
            <person name="James T.Y."/>
            <person name="Karlsson M."/>
            <person name="Kohler A."/>
            <person name="Kues U."/>
            <person name="Lee Y.H."/>
            <person name="Lin Y.C."/>
            <person name="Lind M."/>
            <person name="Lindquist E."/>
            <person name="Lombard V."/>
            <person name="Lucas S."/>
            <person name="Lunden K."/>
            <person name="Morin E."/>
            <person name="Murat C."/>
            <person name="Park J."/>
            <person name="Raffaello T."/>
            <person name="Rouze P."/>
            <person name="Salamov A."/>
            <person name="Schmutz J."/>
            <person name="Solheim H."/>
            <person name="Stahlberg J."/>
            <person name="Velez H."/>
            <person name="de Vries R.P."/>
            <person name="Wiebenga A."/>
            <person name="Woodward S."/>
            <person name="Yakovlev I."/>
            <person name="Garbelotto M."/>
            <person name="Martin F."/>
            <person name="Grigoriev I.V."/>
            <person name="Stenlid J."/>
        </authorList>
    </citation>
    <scope>NUCLEOTIDE SEQUENCE [LARGE SCALE GENOMIC DNA]</scope>
    <source>
        <strain evidence="1 2">TC 32-1</strain>
    </source>
</reference>
<sequence>MATFNLLITAFILSENSIGILPHGKSYQGLSTRGRFTSRCMNLSLSSQISITHFQNTIDGESHECSDMRSDLCDRTPRELLLFLWMHHDCSSSPMSATRVQLDPRRLVVVAYPKL</sequence>
<name>W4JTQ6_HETIT</name>
<dbReference type="EMBL" id="KI925464">
    <property type="protein sequence ID" value="ETW76824.1"/>
    <property type="molecule type" value="Genomic_DNA"/>
</dbReference>
<evidence type="ECO:0000313" key="1">
    <source>
        <dbReference type="EMBL" id="ETW76824.1"/>
    </source>
</evidence>
<dbReference type="KEGG" id="hir:HETIRDRAFT_422201"/>
<dbReference type="GeneID" id="20673787"/>
<evidence type="ECO:0000313" key="2">
    <source>
        <dbReference type="Proteomes" id="UP000030671"/>
    </source>
</evidence>
<organism evidence="1 2">
    <name type="scientific">Heterobasidion irregulare (strain TC 32-1)</name>
    <dbReference type="NCBI Taxonomy" id="747525"/>
    <lineage>
        <taxon>Eukaryota</taxon>
        <taxon>Fungi</taxon>
        <taxon>Dikarya</taxon>
        <taxon>Basidiomycota</taxon>
        <taxon>Agaricomycotina</taxon>
        <taxon>Agaricomycetes</taxon>
        <taxon>Russulales</taxon>
        <taxon>Bondarzewiaceae</taxon>
        <taxon>Heterobasidion</taxon>
        <taxon>Heterobasidion annosum species complex</taxon>
    </lineage>
</organism>
<accession>W4JTQ6</accession>
<proteinExistence type="predicted"/>